<dbReference type="InterPro" id="IPR028158">
    <property type="entry name" value="RPA_interact_N_dom"/>
</dbReference>
<dbReference type="Proteomes" id="UP000001514">
    <property type="component" value="Unassembled WGS sequence"/>
</dbReference>
<dbReference type="STRING" id="88036.D8R075"/>
<dbReference type="PANTHER" id="PTHR31742">
    <property type="entry name" value="RPA-INTERACTING PROTEIN RPAIN"/>
    <property type="match status" value="1"/>
</dbReference>
<dbReference type="InterPro" id="IPR028155">
    <property type="entry name" value="RPA_interact_central"/>
</dbReference>
<dbReference type="FunCoup" id="D8R075">
    <property type="interactions" value="1394"/>
</dbReference>
<dbReference type="EMBL" id="GL377569">
    <property type="protein sequence ID" value="EFJ34925.1"/>
    <property type="molecule type" value="Genomic_DNA"/>
</dbReference>
<dbReference type="eggNOG" id="ENOG502QTX4">
    <property type="taxonomic scope" value="Eukaryota"/>
</dbReference>
<evidence type="ECO:0008006" key="11">
    <source>
        <dbReference type="Google" id="ProtNLM"/>
    </source>
</evidence>
<keyword evidence="3" id="KW-0863">Zinc-finger</keyword>
<dbReference type="KEGG" id="smo:SELMODRAFT_405958"/>
<dbReference type="PANTHER" id="PTHR31742:SF1">
    <property type="entry name" value="RPA-INTERACTING PROTEIN"/>
    <property type="match status" value="1"/>
</dbReference>
<dbReference type="AlphaFoldDB" id="D8R075"/>
<dbReference type="Pfam" id="PF14768">
    <property type="entry name" value="RPA_interact_C"/>
    <property type="match status" value="1"/>
</dbReference>
<keyword evidence="5" id="KW-0539">Nucleus</keyword>
<evidence type="ECO:0000313" key="10">
    <source>
        <dbReference type="Proteomes" id="UP000001514"/>
    </source>
</evidence>
<protein>
    <recommendedName>
        <fullName evidence="11">RPA-interacting protein C-terminal domain-containing protein</fullName>
    </recommendedName>
</protein>
<evidence type="ECO:0000256" key="1">
    <source>
        <dbReference type="ARBA" id="ARBA00004123"/>
    </source>
</evidence>
<evidence type="ECO:0000256" key="4">
    <source>
        <dbReference type="ARBA" id="ARBA00022833"/>
    </source>
</evidence>
<feature type="domain" description="RPA-interacting protein N-terminal" evidence="6">
    <location>
        <begin position="7"/>
        <end position="43"/>
    </location>
</feature>
<proteinExistence type="predicted"/>
<dbReference type="InterPro" id="IPR028156">
    <property type="entry name" value="RIP"/>
</dbReference>
<sequence length="232" mass="26373">MNTSRARKSPSDKAAAWKAKLRESCLMRMNHHRSQLLWELRSPKSQEQVIKEIMSKELENIRIGGEDGDGDMLWNYSSAGSKSPSELSPQEYEDLMLAMQAVLYQGTYPEQQQHAIDDLEDYEKATALEDSSLASLLEQNHQENGVLCPLCRRGFLLDKENSIRCSSNGCLDLGSQRDKLKVGVEFVRIRLAELMDQHYSSGCSSQPVFTFKDEFQSLFILCNSCDFFEVVV</sequence>
<dbReference type="GO" id="GO:0005634">
    <property type="term" value="C:nucleus"/>
    <property type="evidence" value="ECO:0000318"/>
    <property type="project" value="GO_Central"/>
</dbReference>
<dbReference type="InParanoid" id="D8R075"/>
<feature type="domain" description="RPA-interacting protein C-terminal" evidence="8">
    <location>
        <begin position="147"/>
        <end position="230"/>
    </location>
</feature>
<dbReference type="GO" id="GO:0006606">
    <property type="term" value="P:protein import into nucleus"/>
    <property type="evidence" value="ECO:0000318"/>
    <property type="project" value="GO_Central"/>
</dbReference>
<dbReference type="GO" id="GO:0008270">
    <property type="term" value="F:zinc ion binding"/>
    <property type="evidence" value="ECO:0007669"/>
    <property type="project" value="UniProtKB-KW"/>
</dbReference>
<dbReference type="Pfam" id="PF14767">
    <property type="entry name" value="RPA_interact_M"/>
    <property type="match status" value="1"/>
</dbReference>
<gene>
    <name evidence="9" type="ORF">SELMODRAFT_405958</name>
</gene>
<dbReference type="Pfam" id="PF14766">
    <property type="entry name" value="RPA_interact_N"/>
    <property type="match status" value="1"/>
</dbReference>
<dbReference type="HOGENOM" id="CLU_101935_0_0_1"/>
<comment type="subcellular location">
    <subcellularLocation>
        <location evidence="1">Nucleus</location>
    </subcellularLocation>
</comment>
<accession>D8R075</accession>
<keyword evidence="2" id="KW-0479">Metal-binding</keyword>
<evidence type="ECO:0000256" key="5">
    <source>
        <dbReference type="ARBA" id="ARBA00023242"/>
    </source>
</evidence>
<dbReference type="InterPro" id="IPR028159">
    <property type="entry name" value="RPA_interact_C_dom"/>
</dbReference>
<organism evidence="10">
    <name type="scientific">Selaginella moellendorffii</name>
    <name type="common">Spikemoss</name>
    <dbReference type="NCBI Taxonomy" id="88036"/>
    <lineage>
        <taxon>Eukaryota</taxon>
        <taxon>Viridiplantae</taxon>
        <taxon>Streptophyta</taxon>
        <taxon>Embryophyta</taxon>
        <taxon>Tracheophyta</taxon>
        <taxon>Lycopodiopsida</taxon>
        <taxon>Selaginellales</taxon>
        <taxon>Selaginellaceae</taxon>
        <taxon>Selaginella</taxon>
    </lineage>
</organism>
<feature type="domain" description="RPA-interacting protein central" evidence="7">
    <location>
        <begin position="49"/>
        <end position="136"/>
    </location>
</feature>
<reference evidence="9 10" key="1">
    <citation type="journal article" date="2011" name="Science">
        <title>The Selaginella genome identifies genetic changes associated with the evolution of vascular plants.</title>
        <authorList>
            <person name="Banks J.A."/>
            <person name="Nishiyama T."/>
            <person name="Hasebe M."/>
            <person name="Bowman J.L."/>
            <person name="Gribskov M."/>
            <person name="dePamphilis C."/>
            <person name="Albert V.A."/>
            <person name="Aono N."/>
            <person name="Aoyama T."/>
            <person name="Ambrose B.A."/>
            <person name="Ashton N.W."/>
            <person name="Axtell M.J."/>
            <person name="Barker E."/>
            <person name="Barker M.S."/>
            <person name="Bennetzen J.L."/>
            <person name="Bonawitz N.D."/>
            <person name="Chapple C."/>
            <person name="Cheng C."/>
            <person name="Correa L.G."/>
            <person name="Dacre M."/>
            <person name="DeBarry J."/>
            <person name="Dreyer I."/>
            <person name="Elias M."/>
            <person name="Engstrom E.M."/>
            <person name="Estelle M."/>
            <person name="Feng L."/>
            <person name="Finet C."/>
            <person name="Floyd S.K."/>
            <person name="Frommer W.B."/>
            <person name="Fujita T."/>
            <person name="Gramzow L."/>
            <person name="Gutensohn M."/>
            <person name="Harholt J."/>
            <person name="Hattori M."/>
            <person name="Heyl A."/>
            <person name="Hirai T."/>
            <person name="Hiwatashi Y."/>
            <person name="Ishikawa M."/>
            <person name="Iwata M."/>
            <person name="Karol K.G."/>
            <person name="Koehler B."/>
            <person name="Kolukisaoglu U."/>
            <person name="Kubo M."/>
            <person name="Kurata T."/>
            <person name="Lalonde S."/>
            <person name="Li K."/>
            <person name="Li Y."/>
            <person name="Litt A."/>
            <person name="Lyons E."/>
            <person name="Manning G."/>
            <person name="Maruyama T."/>
            <person name="Michael T.P."/>
            <person name="Mikami K."/>
            <person name="Miyazaki S."/>
            <person name="Morinaga S."/>
            <person name="Murata T."/>
            <person name="Mueller-Roeber B."/>
            <person name="Nelson D.R."/>
            <person name="Obara M."/>
            <person name="Oguri Y."/>
            <person name="Olmstead R.G."/>
            <person name="Onodera N."/>
            <person name="Petersen B.L."/>
            <person name="Pils B."/>
            <person name="Prigge M."/>
            <person name="Rensing S.A."/>
            <person name="Riano-Pachon D.M."/>
            <person name="Roberts A.W."/>
            <person name="Sato Y."/>
            <person name="Scheller H.V."/>
            <person name="Schulz B."/>
            <person name="Schulz C."/>
            <person name="Shakirov E.V."/>
            <person name="Shibagaki N."/>
            <person name="Shinohara N."/>
            <person name="Shippen D.E."/>
            <person name="Soerensen I."/>
            <person name="Sotooka R."/>
            <person name="Sugimoto N."/>
            <person name="Sugita M."/>
            <person name="Sumikawa N."/>
            <person name="Tanurdzic M."/>
            <person name="Theissen G."/>
            <person name="Ulvskov P."/>
            <person name="Wakazuki S."/>
            <person name="Weng J.K."/>
            <person name="Willats W.W."/>
            <person name="Wipf D."/>
            <person name="Wolf P.G."/>
            <person name="Yang L."/>
            <person name="Zimmer A.D."/>
            <person name="Zhu Q."/>
            <person name="Mitros T."/>
            <person name="Hellsten U."/>
            <person name="Loque D."/>
            <person name="Otillar R."/>
            <person name="Salamov A."/>
            <person name="Schmutz J."/>
            <person name="Shapiro H."/>
            <person name="Lindquist E."/>
            <person name="Lucas S."/>
            <person name="Rokhsar D."/>
            <person name="Grigoriev I.V."/>
        </authorList>
    </citation>
    <scope>NUCLEOTIDE SEQUENCE [LARGE SCALE GENOMIC DNA]</scope>
</reference>
<evidence type="ECO:0000256" key="2">
    <source>
        <dbReference type="ARBA" id="ARBA00022723"/>
    </source>
</evidence>
<evidence type="ECO:0000259" key="6">
    <source>
        <dbReference type="Pfam" id="PF14766"/>
    </source>
</evidence>
<keyword evidence="10" id="KW-1185">Reference proteome</keyword>
<dbReference type="Gramene" id="EFJ34925">
    <property type="protein sequence ID" value="EFJ34925"/>
    <property type="gene ID" value="SELMODRAFT_405958"/>
</dbReference>
<evidence type="ECO:0000259" key="8">
    <source>
        <dbReference type="Pfam" id="PF14768"/>
    </source>
</evidence>
<evidence type="ECO:0000256" key="3">
    <source>
        <dbReference type="ARBA" id="ARBA00022771"/>
    </source>
</evidence>
<evidence type="ECO:0000313" key="9">
    <source>
        <dbReference type="EMBL" id="EFJ34925.1"/>
    </source>
</evidence>
<name>D8R075_SELML</name>
<evidence type="ECO:0000259" key="7">
    <source>
        <dbReference type="Pfam" id="PF14767"/>
    </source>
</evidence>
<keyword evidence="4" id="KW-0862">Zinc</keyword>